<evidence type="ECO:0000313" key="14">
    <source>
        <dbReference type="EMBL" id="TQS46089.1"/>
    </source>
</evidence>
<keyword evidence="7 14" id="KW-0418">Kinase</keyword>
<dbReference type="SUPFAM" id="SSF55874">
    <property type="entry name" value="ATPase domain of HSP90 chaperone/DNA topoisomerase II/histidine kinase"/>
    <property type="match status" value="1"/>
</dbReference>
<protein>
    <recommendedName>
        <fullName evidence="3">histidine kinase</fullName>
        <ecNumber evidence="3">2.7.13.3</ecNumber>
    </recommendedName>
</protein>
<dbReference type="Gene3D" id="3.30.565.10">
    <property type="entry name" value="Histidine kinase-like ATPase, C-terminal domain"/>
    <property type="match status" value="1"/>
</dbReference>
<proteinExistence type="predicted"/>
<evidence type="ECO:0000256" key="5">
    <source>
        <dbReference type="ARBA" id="ARBA00022679"/>
    </source>
</evidence>
<evidence type="ECO:0000256" key="10">
    <source>
        <dbReference type="ARBA" id="ARBA00023136"/>
    </source>
</evidence>
<dbReference type="PANTHER" id="PTHR45436">
    <property type="entry name" value="SENSOR HISTIDINE KINASE YKOH"/>
    <property type="match status" value="1"/>
</dbReference>
<evidence type="ECO:0000256" key="4">
    <source>
        <dbReference type="ARBA" id="ARBA00022553"/>
    </source>
</evidence>
<evidence type="ECO:0000256" key="8">
    <source>
        <dbReference type="ARBA" id="ARBA00022989"/>
    </source>
</evidence>
<dbReference type="EC" id="2.7.13.3" evidence="3"/>
<comment type="catalytic activity">
    <reaction evidence="1">
        <text>ATP + protein L-histidine = ADP + protein N-phospho-L-histidine.</text>
        <dbReference type="EC" id="2.7.13.3"/>
    </reaction>
</comment>
<dbReference type="Proteomes" id="UP000317982">
    <property type="component" value="Unassembled WGS sequence"/>
</dbReference>
<keyword evidence="5" id="KW-0808">Transferase</keyword>
<keyword evidence="15" id="KW-1185">Reference proteome</keyword>
<dbReference type="GO" id="GO:0000155">
    <property type="term" value="F:phosphorelay sensor kinase activity"/>
    <property type="evidence" value="ECO:0007669"/>
    <property type="project" value="InterPro"/>
</dbReference>
<evidence type="ECO:0000256" key="7">
    <source>
        <dbReference type="ARBA" id="ARBA00022777"/>
    </source>
</evidence>
<keyword evidence="8 11" id="KW-1133">Transmembrane helix</keyword>
<dbReference type="InterPro" id="IPR005467">
    <property type="entry name" value="His_kinase_dom"/>
</dbReference>
<evidence type="ECO:0000256" key="11">
    <source>
        <dbReference type="SAM" id="Phobius"/>
    </source>
</evidence>
<dbReference type="InterPro" id="IPR003661">
    <property type="entry name" value="HisK_dim/P_dom"/>
</dbReference>
<comment type="caution">
    <text evidence="14">The sequence shown here is derived from an EMBL/GenBank/DDBJ whole genome shotgun (WGS) entry which is preliminary data.</text>
</comment>
<feature type="domain" description="Histidine kinase" evidence="12">
    <location>
        <begin position="238"/>
        <end position="443"/>
    </location>
</feature>
<feature type="transmembrane region" description="Helical" evidence="11">
    <location>
        <begin position="156"/>
        <end position="175"/>
    </location>
</feature>
<dbReference type="Pfam" id="PF00512">
    <property type="entry name" value="HisKA"/>
    <property type="match status" value="1"/>
</dbReference>
<dbReference type="PANTHER" id="PTHR45436:SF5">
    <property type="entry name" value="SENSOR HISTIDINE KINASE TRCS"/>
    <property type="match status" value="1"/>
</dbReference>
<dbReference type="SUPFAM" id="SSF158472">
    <property type="entry name" value="HAMP domain-like"/>
    <property type="match status" value="1"/>
</dbReference>
<gene>
    <name evidence="14" type="ORF">FL583_06300</name>
</gene>
<dbReference type="SMART" id="SM00387">
    <property type="entry name" value="HATPase_c"/>
    <property type="match status" value="1"/>
</dbReference>
<keyword evidence="6 11" id="KW-0812">Transmembrane</keyword>
<dbReference type="InterPro" id="IPR050428">
    <property type="entry name" value="TCS_sensor_his_kinase"/>
</dbReference>
<dbReference type="Gene3D" id="1.10.287.130">
    <property type="match status" value="1"/>
</dbReference>
<dbReference type="CDD" id="cd06225">
    <property type="entry name" value="HAMP"/>
    <property type="match status" value="1"/>
</dbReference>
<evidence type="ECO:0000256" key="6">
    <source>
        <dbReference type="ARBA" id="ARBA00022692"/>
    </source>
</evidence>
<dbReference type="InterPro" id="IPR036890">
    <property type="entry name" value="HATPase_C_sf"/>
</dbReference>
<dbReference type="SUPFAM" id="SSF47384">
    <property type="entry name" value="Homodimeric domain of signal transducing histidine kinase"/>
    <property type="match status" value="1"/>
</dbReference>
<dbReference type="InterPro" id="IPR004358">
    <property type="entry name" value="Sig_transdc_His_kin-like_C"/>
</dbReference>
<feature type="transmembrane region" description="Helical" evidence="11">
    <location>
        <begin position="20"/>
        <end position="40"/>
    </location>
</feature>
<dbReference type="InParanoid" id="A0A545AXM7"/>
<evidence type="ECO:0000259" key="12">
    <source>
        <dbReference type="PROSITE" id="PS50109"/>
    </source>
</evidence>
<keyword evidence="4" id="KW-0597">Phosphoprotein</keyword>
<evidence type="ECO:0000313" key="15">
    <source>
        <dbReference type="Proteomes" id="UP000317982"/>
    </source>
</evidence>
<dbReference type="EMBL" id="VIRS01000003">
    <property type="protein sequence ID" value="TQS46089.1"/>
    <property type="molecule type" value="Genomic_DNA"/>
</dbReference>
<dbReference type="PRINTS" id="PR00344">
    <property type="entry name" value="BCTRLSENSOR"/>
</dbReference>
<evidence type="ECO:0000256" key="1">
    <source>
        <dbReference type="ARBA" id="ARBA00000085"/>
    </source>
</evidence>
<dbReference type="GO" id="GO:0005886">
    <property type="term" value="C:plasma membrane"/>
    <property type="evidence" value="ECO:0007669"/>
    <property type="project" value="UniProtKB-SubCell"/>
</dbReference>
<feature type="domain" description="HAMP" evidence="13">
    <location>
        <begin position="177"/>
        <end position="230"/>
    </location>
</feature>
<sequence>MSPLLARWRGTGIRTQSAVAAALVVAVALTVATGAFLALYREALLQRVDDAVTERATTVAADVRESGGAPAQPRRHAGETAGVVVLGPGSRADERWPAAVTRVRAGQLVRMNVVQGEDQRIHLVAVGVSTARGTYRVVAFRPLGPVGDSVRDAAGLLLLVNTVLLAIVATATWWFTGRSLQPVERIRAKVAGITAEDLGARVPVPGTRDEIGQLAGTMNRMLDRLEGAVTAQRRFVADASHELRSPLATVLTALDLLDDDALPAGSRPTLRLARQESERLGLIIDDLLLLARADEQALRRRDDDVDLDDLVVAERGRLTTAGTVKVTSAVEAVRVRGDRFQLARAIRNLADNAARHASTKVSLSVYRDGGEAVIEVADDGAGVAPADRARIFDRFVRLDGSRERGSGGSGLGLAIVWEIVVAHGGTVTVGDGACFRIRLPAVGRQEVAGPTDGP</sequence>
<keyword evidence="10 11" id="KW-0472">Membrane</keyword>
<evidence type="ECO:0000256" key="3">
    <source>
        <dbReference type="ARBA" id="ARBA00012438"/>
    </source>
</evidence>
<dbReference type="CDD" id="cd00082">
    <property type="entry name" value="HisKA"/>
    <property type="match status" value="1"/>
</dbReference>
<dbReference type="RefSeq" id="WP_142703496.1">
    <property type="nucleotide sequence ID" value="NZ_VIRS01000003.1"/>
</dbReference>
<dbReference type="Pfam" id="PF02518">
    <property type="entry name" value="HATPase_c"/>
    <property type="match status" value="1"/>
</dbReference>
<evidence type="ECO:0000256" key="9">
    <source>
        <dbReference type="ARBA" id="ARBA00023012"/>
    </source>
</evidence>
<name>A0A545AXM7_9ACTN</name>
<dbReference type="PROSITE" id="PS50885">
    <property type="entry name" value="HAMP"/>
    <property type="match status" value="1"/>
</dbReference>
<evidence type="ECO:0000256" key="2">
    <source>
        <dbReference type="ARBA" id="ARBA00004236"/>
    </source>
</evidence>
<dbReference type="AlphaFoldDB" id="A0A545AXM7"/>
<dbReference type="PROSITE" id="PS50109">
    <property type="entry name" value="HIS_KIN"/>
    <property type="match status" value="1"/>
</dbReference>
<dbReference type="InterPro" id="IPR003594">
    <property type="entry name" value="HATPase_dom"/>
</dbReference>
<dbReference type="OrthoDB" id="5242752at2"/>
<dbReference type="Pfam" id="PF00672">
    <property type="entry name" value="HAMP"/>
    <property type="match status" value="1"/>
</dbReference>
<evidence type="ECO:0000259" key="13">
    <source>
        <dbReference type="PROSITE" id="PS50885"/>
    </source>
</evidence>
<dbReference type="SMART" id="SM00388">
    <property type="entry name" value="HisKA"/>
    <property type="match status" value="1"/>
</dbReference>
<accession>A0A545AXM7</accession>
<organism evidence="14 15">
    <name type="scientific">Cryptosporangium phraense</name>
    <dbReference type="NCBI Taxonomy" id="2593070"/>
    <lineage>
        <taxon>Bacteria</taxon>
        <taxon>Bacillati</taxon>
        <taxon>Actinomycetota</taxon>
        <taxon>Actinomycetes</taxon>
        <taxon>Cryptosporangiales</taxon>
        <taxon>Cryptosporangiaceae</taxon>
        <taxon>Cryptosporangium</taxon>
    </lineage>
</organism>
<dbReference type="InterPro" id="IPR003660">
    <property type="entry name" value="HAMP_dom"/>
</dbReference>
<dbReference type="SMART" id="SM00304">
    <property type="entry name" value="HAMP"/>
    <property type="match status" value="1"/>
</dbReference>
<dbReference type="Gene3D" id="6.10.340.10">
    <property type="match status" value="1"/>
</dbReference>
<keyword evidence="9" id="KW-0902">Two-component regulatory system</keyword>
<reference evidence="14 15" key="1">
    <citation type="submission" date="2019-07" db="EMBL/GenBank/DDBJ databases">
        <title>Cryptosporangium phraense sp. nov., isolated from plant litter.</title>
        <authorList>
            <person name="Suriyachadkun C."/>
        </authorList>
    </citation>
    <scope>NUCLEOTIDE SEQUENCE [LARGE SCALE GENOMIC DNA]</scope>
    <source>
        <strain evidence="14 15">A-T 5661</strain>
    </source>
</reference>
<dbReference type="InterPro" id="IPR036097">
    <property type="entry name" value="HisK_dim/P_sf"/>
</dbReference>
<comment type="subcellular location">
    <subcellularLocation>
        <location evidence="2">Cell membrane</location>
    </subcellularLocation>
</comment>